<dbReference type="GO" id="GO:0046872">
    <property type="term" value="F:metal ion binding"/>
    <property type="evidence" value="ECO:0007669"/>
    <property type="project" value="UniProtKB-KW"/>
</dbReference>
<dbReference type="InterPro" id="IPR004666">
    <property type="entry name" value="Rp_bS6_RimK/Lys_biosynth_LsyX"/>
</dbReference>
<dbReference type="GeneID" id="88831885"/>
<dbReference type="GO" id="GO:0009432">
    <property type="term" value="P:SOS response"/>
    <property type="evidence" value="ECO:0007669"/>
    <property type="project" value="TreeGrafter"/>
</dbReference>
<dbReference type="GO" id="GO:0006412">
    <property type="term" value="P:translation"/>
    <property type="evidence" value="ECO:0007669"/>
    <property type="project" value="UniProtKB-KW"/>
</dbReference>
<keyword evidence="3 15" id="KW-0436">Ligase</keyword>
<sequence>MKIAVLSTVKSLYSTRRLVEAAQQRGHECVVIDHSKCYVGIQQGKPSIHYKGQDLSDIDAIIPRIGASVTFYGSAIVRQFEVMDVISANPSQAITRSRDKLRCLQILSGAGIGLPITGFARTASDVDDLISMVGGAPLVIKLLEGTQGIGVVLAETKKAASSVIEAFYGLGNNILIQEFIKESKGSDIRAFVVDGKVVGAMKRTAKEGEFRSNIHRGGTAQIIRLSKAERETAIAAAAQLGLTVCGVDMIPSDRGPLVLEVNSSPGLEGIEKATKKDIASEIIQYIERQYEAKQAQMPKVVKKKKKRESKL</sequence>
<evidence type="ECO:0000256" key="7">
    <source>
        <dbReference type="ARBA" id="ARBA00022842"/>
    </source>
</evidence>
<dbReference type="AlphaFoldDB" id="A0A2X2JZ14"/>
<dbReference type="NCBIfam" id="NF007764">
    <property type="entry name" value="PRK10446.1"/>
    <property type="match status" value="1"/>
</dbReference>
<dbReference type="Pfam" id="PF08443">
    <property type="entry name" value="RimK"/>
    <property type="match status" value="1"/>
</dbReference>
<evidence type="ECO:0000256" key="1">
    <source>
        <dbReference type="ARBA" id="ARBA00001936"/>
    </source>
</evidence>
<evidence type="ECO:0000313" key="18">
    <source>
        <dbReference type="Proteomes" id="UP000432350"/>
    </source>
</evidence>
<keyword evidence="9" id="KW-0464">Manganese</keyword>
<dbReference type="GO" id="GO:0005737">
    <property type="term" value="C:cytoplasm"/>
    <property type="evidence" value="ECO:0007669"/>
    <property type="project" value="TreeGrafter"/>
</dbReference>
<evidence type="ECO:0000256" key="6">
    <source>
        <dbReference type="ARBA" id="ARBA00022840"/>
    </source>
</evidence>
<evidence type="ECO:0000256" key="10">
    <source>
        <dbReference type="ARBA" id="ARBA00061239"/>
    </source>
</evidence>
<keyword evidence="5 12" id="KW-0547">Nucleotide-binding</keyword>
<dbReference type="PANTHER" id="PTHR21621:SF7">
    <property type="entry name" value="RIBOSOMAL PROTEIN BS6--L-GLUTAMATE LIGASE"/>
    <property type="match status" value="1"/>
</dbReference>
<evidence type="ECO:0000313" key="19">
    <source>
        <dbReference type="Proteomes" id="UP000595498"/>
    </source>
</evidence>
<evidence type="ECO:0000256" key="5">
    <source>
        <dbReference type="ARBA" id="ARBA00022741"/>
    </source>
</evidence>
<dbReference type="GO" id="GO:0005524">
    <property type="term" value="F:ATP binding"/>
    <property type="evidence" value="ECO:0007669"/>
    <property type="project" value="UniProtKB-UniRule"/>
</dbReference>
<comment type="cofactor">
    <cofactor evidence="2">
        <name>Mg(2+)</name>
        <dbReference type="ChEBI" id="CHEBI:18420"/>
    </cofactor>
</comment>
<keyword evidence="19" id="KW-1185">Reference proteome</keyword>
<keyword evidence="6 12" id="KW-0067">ATP-binding</keyword>
<protein>
    <recommendedName>
        <fullName evidence="11">Probable alpha-L-glutamate ligase</fullName>
    </recommendedName>
</protein>
<evidence type="ECO:0000256" key="4">
    <source>
        <dbReference type="ARBA" id="ARBA00022723"/>
    </source>
</evidence>
<evidence type="ECO:0000256" key="9">
    <source>
        <dbReference type="ARBA" id="ARBA00023211"/>
    </source>
</evidence>
<dbReference type="InterPro" id="IPR013815">
    <property type="entry name" value="ATP_grasp_subdomain_1"/>
</dbReference>
<dbReference type="Gene3D" id="3.30.470.20">
    <property type="entry name" value="ATP-grasp fold, B domain"/>
    <property type="match status" value="1"/>
</dbReference>
<evidence type="ECO:0000313" key="16">
    <source>
        <dbReference type="EMBL" id="VXD08034.1"/>
    </source>
</evidence>
<name>A0A2X2JZ14_SPHMU</name>
<dbReference type="InterPro" id="IPR013651">
    <property type="entry name" value="ATP-grasp_RimK-type"/>
</dbReference>
<reference evidence="14 19" key="3">
    <citation type="submission" date="2021-01" db="EMBL/GenBank/DDBJ databases">
        <title>FDA dAtabase for Regulatory Grade micrObial Sequences (FDA-ARGOS): Supporting development and validation of Infectious Disease Dx tests.</title>
        <authorList>
            <person name="Sproer C."/>
            <person name="Gronow S."/>
            <person name="Severitt S."/>
            <person name="Schroder I."/>
            <person name="Tallon L."/>
            <person name="Sadzewicz L."/>
            <person name="Zhao X."/>
            <person name="Boylan J."/>
            <person name="Ott S."/>
            <person name="Bowen H."/>
            <person name="Vavikolanu K."/>
            <person name="Mehta A."/>
            <person name="Aluvathingal J."/>
            <person name="Nadendla S."/>
            <person name="Lowell S."/>
            <person name="Myers T."/>
            <person name="Yan Y."/>
            <person name="Sichtig H."/>
        </authorList>
    </citation>
    <scope>NUCLEOTIDE SEQUENCE [LARGE SCALE GENOMIC DNA]</scope>
    <source>
        <strain evidence="14 19">FDAARGOS_1141</strain>
    </source>
</reference>
<dbReference type="GeneID" id="97179885"/>
<keyword evidence="8" id="KW-0648">Protein biosynthesis</keyword>
<dbReference type="EMBL" id="CP068224">
    <property type="protein sequence ID" value="QQT54950.1"/>
    <property type="molecule type" value="Genomic_DNA"/>
</dbReference>
<evidence type="ECO:0000256" key="12">
    <source>
        <dbReference type="PROSITE-ProRule" id="PRU00409"/>
    </source>
</evidence>
<dbReference type="InterPro" id="IPR041107">
    <property type="entry name" value="Rimk_N"/>
</dbReference>
<reference evidence="15 17" key="1">
    <citation type="submission" date="2018-06" db="EMBL/GenBank/DDBJ databases">
        <authorList>
            <consortium name="Pathogen Informatics"/>
            <person name="Doyle S."/>
        </authorList>
    </citation>
    <scope>NUCLEOTIDE SEQUENCE [LARGE SCALE GENOMIC DNA]</scope>
    <source>
        <strain evidence="15 17">NCTC11343</strain>
    </source>
</reference>
<evidence type="ECO:0000313" key="14">
    <source>
        <dbReference type="EMBL" id="QQT54950.1"/>
    </source>
</evidence>
<comment type="similarity">
    <text evidence="10">In the C-terminal section; belongs to the RimK family.</text>
</comment>
<dbReference type="Pfam" id="PF18030">
    <property type="entry name" value="Rimk_N"/>
    <property type="match status" value="1"/>
</dbReference>
<dbReference type="EMBL" id="CABWMV010000028">
    <property type="protein sequence ID" value="VXD08034.1"/>
    <property type="molecule type" value="Genomic_DNA"/>
</dbReference>
<evidence type="ECO:0000256" key="8">
    <source>
        <dbReference type="ARBA" id="ARBA00022917"/>
    </source>
</evidence>
<evidence type="ECO:0000259" key="13">
    <source>
        <dbReference type="PROSITE" id="PS50975"/>
    </source>
</evidence>
<keyword evidence="7" id="KW-0460">Magnesium</keyword>
<dbReference type="GO" id="GO:0018169">
    <property type="term" value="F:ribosomal S6-glutamic acid ligase activity"/>
    <property type="evidence" value="ECO:0007669"/>
    <property type="project" value="TreeGrafter"/>
</dbReference>
<reference evidence="16 18" key="2">
    <citation type="submission" date="2019-10" db="EMBL/GenBank/DDBJ databases">
        <authorList>
            <person name="Karimi E."/>
        </authorList>
    </citation>
    <scope>NUCLEOTIDE SEQUENCE [LARGE SCALE GENOMIC DNA]</scope>
    <source>
        <strain evidence="16">Sphingobacterium sp. 8BC</strain>
    </source>
</reference>
<dbReference type="RefSeq" id="WP_070565651.1">
    <property type="nucleotide sequence ID" value="NZ_CP068086.1"/>
</dbReference>
<dbReference type="GO" id="GO:0005840">
    <property type="term" value="C:ribosome"/>
    <property type="evidence" value="ECO:0007669"/>
    <property type="project" value="UniProtKB-KW"/>
</dbReference>
<dbReference type="FunFam" id="3.30.1490.20:FF:000005">
    <property type="entry name" value="Probable alpha-L-glutamate ligase 1"/>
    <property type="match status" value="1"/>
</dbReference>
<organism evidence="15 17">
    <name type="scientific">Sphingobacterium multivorum</name>
    <dbReference type="NCBI Taxonomy" id="28454"/>
    <lineage>
        <taxon>Bacteria</taxon>
        <taxon>Pseudomonadati</taxon>
        <taxon>Bacteroidota</taxon>
        <taxon>Sphingobacteriia</taxon>
        <taxon>Sphingobacteriales</taxon>
        <taxon>Sphingobacteriaceae</taxon>
        <taxon>Sphingobacterium</taxon>
    </lineage>
</organism>
<dbReference type="NCBIfam" id="TIGR00768">
    <property type="entry name" value="rimK_fam"/>
    <property type="match status" value="1"/>
</dbReference>
<evidence type="ECO:0000256" key="2">
    <source>
        <dbReference type="ARBA" id="ARBA00001946"/>
    </source>
</evidence>
<dbReference type="Proteomes" id="UP000251241">
    <property type="component" value="Unassembled WGS sequence"/>
</dbReference>
<evidence type="ECO:0000256" key="11">
    <source>
        <dbReference type="ARBA" id="ARBA00072141"/>
    </source>
</evidence>
<keyword evidence="4" id="KW-0479">Metal-binding</keyword>
<dbReference type="EMBL" id="UAUU01000011">
    <property type="protein sequence ID" value="SPZ93085.1"/>
    <property type="molecule type" value="Genomic_DNA"/>
</dbReference>
<comment type="cofactor">
    <cofactor evidence="1">
        <name>Mn(2+)</name>
        <dbReference type="ChEBI" id="CHEBI:29035"/>
    </cofactor>
</comment>
<keyword evidence="14" id="KW-0689">Ribosomal protein</keyword>
<dbReference type="PANTHER" id="PTHR21621">
    <property type="entry name" value="RIBOSOMAL PROTEIN S6 MODIFICATION PROTEIN"/>
    <property type="match status" value="1"/>
</dbReference>
<dbReference type="InterPro" id="IPR011761">
    <property type="entry name" value="ATP-grasp"/>
</dbReference>
<proteinExistence type="inferred from homology"/>
<feature type="domain" description="ATP-grasp" evidence="13">
    <location>
        <begin position="104"/>
        <end position="287"/>
    </location>
</feature>
<dbReference type="Gene3D" id="3.30.1490.20">
    <property type="entry name" value="ATP-grasp fold, A domain"/>
    <property type="match status" value="1"/>
</dbReference>
<dbReference type="Gene3D" id="3.40.50.20">
    <property type="match status" value="1"/>
</dbReference>
<gene>
    <name evidence="15" type="primary">lysX</name>
    <name evidence="14" type="synonym">rimK</name>
    <name evidence="14" type="ORF">I6I98_06775</name>
    <name evidence="15" type="ORF">NCTC11343_05022</name>
    <name evidence="16" type="ORF">SPHINGO8BC_90199</name>
</gene>
<evidence type="ECO:0000313" key="17">
    <source>
        <dbReference type="Proteomes" id="UP000251241"/>
    </source>
</evidence>
<accession>A0A2X2JZ14</accession>
<dbReference type="Proteomes" id="UP000432350">
    <property type="component" value="Unassembled WGS sequence"/>
</dbReference>
<evidence type="ECO:0000256" key="3">
    <source>
        <dbReference type="ARBA" id="ARBA00022598"/>
    </source>
</evidence>
<dbReference type="SUPFAM" id="SSF56059">
    <property type="entry name" value="Glutathione synthetase ATP-binding domain-like"/>
    <property type="match status" value="1"/>
</dbReference>
<evidence type="ECO:0000313" key="15">
    <source>
        <dbReference type="EMBL" id="SPZ93085.1"/>
    </source>
</evidence>
<accession>A0A654DUA6</accession>
<dbReference type="Proteomes" id="UP000595498">
    <property type="component" value="Chromosome"/>
</dbReference>
<keyword evidence="14" id="KW-0687">Ribonucleoprotein</keyword>
<dbReference type="PROSITE" id="PS50975">
    <property type="entry name" value="ATP_GRASP"/>
    <property type="match status" value="1"/>
</dbReference>